<keyword evidence="4" id="KW-1185">Reference proteome</keyword>
<name>A0A1I5KSM6_9ACTN</name>
<feature type="transmembrane region" description="Helical" evidence="2">
    <location>
        <begin position="103"/>
        <end position="125"/>
    </location>
</feature>
<keyword evidence="2" id="KW-1133">Transmembrane helix</keyword>
<evidence type="ECO:0000256" key="2">
    <source>
        <dbReference type="SAM" id="Phobius"/>
    </source>
</evidence>
<dbReference type="AlphaFoldDB" id="A0A1I5KSM6"/>
<keyword evidence="2" id="KW-0812">Transmembrane</keyword>
<dbReference type="EMBL" id="FOWQ01000002">
    <property type="protein sequence ID" value="SFO87962.1"/>
    <property type="molecule type" value="Genomic_DNA"/>
</dbReference>
<feature type="transmembrane region" description="Helical" evidence="2">
    <location>
        <begin position="131"/>
        <end position="147"/>
    </location>
</feature>
<evidence type="ECO:0000313" key="3">
    <source>
        <dbReference type="EMBL" id="SFO87962.1"/>
    </source>
</evidence>
<evidence type="ECO:0000256" key="1">
    <source>
        <dbReference type="SAM" id="MobiDB-lite"/>
    </source>
</evidence>
<gene>
    <name evidence="3" type="ORF">SAMN05660464_1380</name>
</gene>
<dbReference type="STRING" id="1523247.SAMN05660464_1380"/>
<feature type="transmembrane region" description="Helical" evidence="2">
    <location>
        <begin position="73"/>
        <end position="91"/>
    </location>
</feature>
<feature type="region of interest" description="Disordered" evidence="1">
    <location>
        <begin position="1"/>
        <end position="36"/>
    </location>
</feature>
<keyword evidence="2" id="KW-0472">Membrane</keyword>
<organism evidence="3 4">
    <name type="scientific">Geodermatophilus dictyosporus</name>
    <dbReference type="NCBI Taxonomy" id="1523247"/>
    <lineage>
        <taxon>Bacteria</taxon>
        <taxon>Bacillati</taxon>
        <taxon>Actinomycetota</taxon>
        <taxon>Actinomycetes</taxon>
        <taxon>Geodermatophilales</taxon>
        <taxon>Geodermatophilaceae</taxon>
        <taxon>Geodermatophilus</taxon>
    </lineage>
</organism>
<dbReference type="Proteomes" id="UP000198857">
    <property type="component" value="Unassembled WGS sequence"/>
</dbReference>
<protein>
    <submittedName>
        <fullName evidence="3">Uncharacterized protein</fullName>
    </submittedName>
</protein>
<feature type="transmembrane region" description="Helical" evidence="2">
    <location>
        <begin position="43"/>
        <end position="67"/>
    </location>
</feature>
<dbReference type="RefSeq" id="WP_091108185.1">
    <property type="nucleotide sequence ID" value="NZ_FOWQ01000002.1"/>
</dbReference>
<sequence length="162" mass="16127">MTGPSSEENDPPGGQPGYGAPGQQPGGLSPHGGGTPGARPPQVLTAAVLGFVAALFLLLVAFTYFALATLAGVLALFGVLFLALAAGCIWGGVQAIRGTGSRVLLVAAAVTAGLVLFGIVTALVTGTGLDVFSVLVLVLLVGSIALLQQPVSKRYFASRGAR</sequence>
<accession>A0A1I5KSM6</accession>
<reference evidence="4" key="1">
    <citation type="submission" date="2016-10" db="EMBL/GenBank/DDBJ databases">
        <authorList>
            <person name="Varghese N."/>
            <person name="Submissions S."/>
        </authorList>
    </citation>
    <scope>NUCLEOTIDE SEQUENCE [LARGE SCALE GENOMIC DNA]</scope>
    <source>
        <strain evidence="4">DSM 44208</strain>
    </source>
</reference>
<proteinExistence type="predicted"/>
<evidence type="ECO:0000313" key="4">
    <source>
        <dbReference type="Proteomes" id="UP000198857"/>
    </source>
</evidence>